<dbReference type="AlphaFoldDB" id="A0AAX4J418"/>
<evidence type="ECO:0000313" key="2">
    <source>
        <dbReference type="Proteomes" id="UP001322277"/>
    </source>
</evidence>
<dbReference type="RefSeq" id="XP_062787313.1">
    <property type="nucleotide sequence ID" value="XM_062931262.1"/>
</dbReference>
<proteinExistence type="predicted"/>
<dbReference type="EMBL" id="CP137314">
    <property type="protein sequence ID" value="WQF90092.1"/>
    <property type="molecule type" value="Genomic_DNA"/>
</dbReference>
<accession>A0AAX4J418</accession>
<gene>
    <name evidence="1" type="ORF">CDEST_15106</name>
</gene>
<keyword evidence="2" id="KW-1185">Reference proteome</keyword>
<sequence length="181" mass="20384">MVVTAEMVSKKRRACFAHRCARRDQVLGRPLHPPLYNVRFWRIKSFGVILGDYSDRDRDWESTYNSRQNLLGSSPGACVCKPVEAEVSKRRAVDFSTQQGQKRMEVVDYDTQKQTCDERVPGEDDPGTNALCIMYCLAVQGTRSPASDLPQTIWASGCGTRRVSSCFPPSRICPSPFSQEK</sequence>
<dbReference type="GeneID" id="87951606"/>
<protein>
    <submittedName>
        <fullName evidence="1">Uncharacterized protein</fullName>
    </submittedName>
</protein>
<name>A0AAX4J418_9PEZI</name>
<reference evidence="2" key="1">
    <citation type="journal article" date="2023" name="bioRxiv">
        <title>Complete genome of the Medicago anthracnose fungus, Colletotrichum destructivum, reveals a mini-chromosome-like region within a core chromosome.</title>
        <authorList>
            <person name="Lapalu N."/>
            <person name="Simon A."/>
            <person name="Lu A."/>
            <person name="Plaumann P.-L."/>
            <person name="Amselem J."/>
            <person name="Pigne S."/>
            <person name="Auger A."/>
            <person name="Koch C."/>
            <person name="Dallery J.-F."/>
            <person name="O'Connell R.J."/>
        </authorList>
    </citation>
    <scope>NUCLEOTIDE SEQUENCE [LARGE SCALE GENOMIC DNA]</scope>
    <source>
        <strain evidence="2">CBS 520.97</strain>
    </source>
</reference>
<dbReference type="Proteomes" id="UP001322277">
    <property type="component" value="Chromosome 10"/>
</dbReference>
<organism evidence="1 2">
    <name type="scientific">Colletotrichum destructivum</name>
    <dbReference type="NCBI Taxonomy" id="34406"/>
    <lineage>
        <taxon>Eukaryota</taxon>
        <taxon>Fungi</taxon>
        <taxon>Dikarya</taxon>
        <taxon>Ascomycota</taxon>
        <taxon>Pezizomycotina</taxon>
        <taxon>Sordariomycetes</taxon>
        <taxon>Hypocreomycetidae</taxon>
        <taxon>Glomerellales</taxon>
        <taxon>Glomerellaceae</taxon>
        <taxon>Colletotrichum</taxon>
        <taxon>Colletotrichum destructivum species complex</taxon>
    </lineage>
</organism>
<dbReference type="KEGG" id="cdet:87951606"/>
<evidence type="ECO:0000313" key="1">
    <source>
        <dbReference type="EMBL" id="WQF90092.1"/>
    </source>
</evidence>